<gene>
    <name evidence="12" type="ORF">OLC1_LOCUS21616</name>
</gene>
<evidence type="ECO:0000256" key="7">
    <source>
        <dbReference type="ARBA" id="ARBA00024184"/>
    </source>
</evidence>
<proteinExistence type="inferred from homology"/>
<dbReference type="Gene3D" id="1.10.510.10">
    <property type="entry name" value="Transferase(Phosphotransferase) domain 1"/>
    <property type="match status" value="1"/>
</dbReference>
<keyword evidence="9" id="KW-1133">Transmembrane helix</keyword>
<evidence type="ECO:0000256" key="4">
    <source>
        <dbReference type="ARBA" id="ARBA00022737"/>
    </source>
</evidence>
<dbReference type="InterPro" id="IPR051378">
    <property type="entry name" value="Cell2Cell_Antifungal"/>
</dbReference>
<name>A0AAV1E6D2_OLDCO</name>
<keyword evidence="4" id="KW-0677">Repeat</keyword>
<dbReference type="Gene3D" id="3.30.430.20">
    <property type="entry name" value="Gnk2 domain, C-X8-C-X2-C motif"/>
    <property type="match status" value="2"/>
</dbReference>
<keyword evidence="13" id="KW-1185">Reference proteome</keyword>
<comment type="subcellular location">
    <subcellularLocation>
        <location evidence="7">Cell junction</location>
        <location evidence="7">Plasmodesma</location>
    </subcellularLocation>
    <subcellularLocation>
        <location evidence="1">Cell membrane</location>
        <topology evidence="1">Single-pass type I membrane protein</topology>
    </subcellularLocation>
</comment>
<dbReference type="GO" id="GO:0005886">
    <property type="term" value="C:plasma membrane"/>
    <property type="evidence" value="ECO:0007669"/>
    <property type="project" value="UniProtKB-SubCell"/>
</dbReference>
<evidence type="ECO:0000313" key="12">
    <source>
        <dbReference type="EMBL" id="CAI9115012.1"/>
    </source>
</evidence>
<evidence type="ECO:0000256" key="8">
    <source>
        <dbReference type="ARBA" id="ARBA00038393"/>
    </source>
</evidence>
<dbReference type="CDD" id="cd23509">
    <property type="entry name" value="Gnk2-like"/>
    <property type="match status" value="2"/>
</dbReference>
<dbReference type="InterPro" id="IPR038408">
    <property type="entry name" value="GNK2_sf"/>
</dbReference>
<keyword evidence="3 10" id="KW-0732">Signal</keyword>
<dbReference type="PANTHER" id="PTHR32080">
    <property type="entry name" value="ANTIFUNGAL PROTEIN GINKBILOBIN-2-LIKE"/>
    <property type="match status" value="1"/>
</dbReference>
<evidence type="ECO:0000256" key="1">
    <source>
        <dbReference type="ARBA" id="ARBA00004251"/>
    </source>
</evidence>
<dbReference type="EMBL" id="OX459125">
    <property type="protein sequence ID" value="CAI9115012.1"/>
    <property type="molecule type" value="Genomic_DNA"/>
</dbReference>
<dbReference type="PROSITE" id="PS51473">
    <property type="entry name" value="GNK2"/>
    <property type="match status" value="1"/>
</dbReference>
<comment type="similarity">
    <text evidence="8">Belongs to the cysteine-rich repeat secretory protein family. Plasmodesmata-located proteins (PDLD) subfamily.</text>
</comment>
<feature type="chain" id="PRO_5043617552" evidence="10">
    <location>
        <begin position="18"/>
        <end position="362"/>
    </location>
</feature>
<dbReference type="GO" id="GO:0009506">
    <property type="term" value="C:plasmodesma"/>
    <property type="evidence" value="ECO:0007669"/>
    <property type="project" value="UniProtKB-SubCell"/>
</dbReference>
<keyword evidence="9" id="KW-0472">Membrane</keyword>
<keyword evidence="2" id="KW-0945">Host-virus interaction</keyword>
<feature type="signal peptide" evidence="10">
    <location>
        <begin position="1"/>
        <end position="17"/>
    </location>
</feature>
<feature type="domain" description="Gnk2-homologous" evidence="11">
    <location>
        <begin position="117"/>
        <end position="222"/>
    </location>
</feature>
<evidence type="ECO:0000256" key="10">
    <source>
        <dbReference type="SAM" id="SignalP"/>
    </source>
</evidence>
<dbReference type="PANTHER" id="PTHR32080:SF27">
    <property type="entry name" value="OS01G0548750 PROTEIN"/>
    <property type="match status" value="1"/>
</dbReference>
<evidence type="ECO:0000256" key="6">
    <source>
        <dbReference type="ARBA" id="ARBA00023157"/>
    </source>
</evidence>
<dbReference type="InterPro" id="IPR002902">
    <property type="entry name" value="GNK2"/>
</dbReference>
<feature type="transmembrane region" description="Helical" evidence="9">
    <location>
        <begin position="247"/>
        <end position="271"/>
    </location>
</feature>
<dbReference type="Proteomes" id="UP001161247">
    <property type="component" value="Chromosome 8"/>
</dbReference>
<reference evidence="12" key="1">
    <citation type="submission" date="2023-03" db="EMBL/GenBank/DDBJ databases">
        <authorList>
            <person name="Julca I."/>
        </authorList>
    </citation>
    <scope>NUCLEOTIDE SEQUENCE</scope>
</reference>
<dbReference type="Pfam" id="PF01657">
    <property type="entry name" value="Stress-antifung"/>
    <property type="match status" value="2"/>
</dbReference>
<accession>A0AAV1E6D2</accession>
<evidence type="ECO:0000256" key="5">
    <source>
        <dbReference type="ARBA" id="ARBA00022949"/>
    </source>
</evidence>
<keyword evidence="9" id="KW-0812">Transmembrane</keyword>
<organism evidence="12 13">
    <name type="scientific">Oldenlandia corymbosa var. corymbosa</name>
    <dbReference type="NCBI Taxonomy" id="529605"/>
    <lineage>
        <taxon>Eukaryota</taxon>
        <taxon>Viridiplantae</taxon>
        <taxon>Streptophyta</taxon>
        <taxon>Embryophyta</taxon>
        <taxon>Tracheophyta</taxon>
        <taxon>Spermatophyta</taxon>
        <taxon>Magnoliopsida</taxon>
        <taxon>eudicotyledons</taxon>
        <taxon>Gunneridae</taxon>
        <taxon>Pentapetalae</taxon>
        <taxon>asterids</taxon>
        <taxon>lamiids</taxon>
        <taxon>Gentianales</taxon>
        <taxon>Rubiaceae</taxon>
        <taxon>Rubioideae</taxon>
        <taxon>Spermacoceae</taxon>
        <taxon>Hedyotis-Oldenlandia complex</taxon>
        <taxon>Oldenlandia</taxon>
    </lineage>
</organism>
<evidence type="ECO:0000256" key="3">
    <source>
        <dbReference type="ARBA" id="ARBA00022729"/>
    </source>
</evidence>
<keyword evidence="6" id="KW-1015">Disulfide bond</keyword>
<evidence type="ECO:0000313" key="13">
    <source>
        <dbReference type="Proteomes" id="UP001161247"/>
    </source>
</evidence>
<evidence type="ECO:0000256" key="2">
    <source>
        <dbReference type="ARBA" id="ARBA00022581"/>
    </source>
</evidence>
<evidence type="ECO:0000256" key="9">
    <source>
        <dbReference type="SAM" id="Phobius"/>
    </source>
</evidence>
<evidence type="ECO:0000259" key="11">
    <source>
        <dbReference type="PROSITE" id="PS51473"/>
    </source>
</evidence>
<sequence length="362" mass="40212">MVALLLAVSISFKSANSDPQTTLLNEGCNTKYRADNITNVGINFNASLADLRNQISEDNTHFAAAQEVWTSDPVFMLFQCRNYLYIADCVSCFDTAASQINKCYPYNGARFLSDGCYLRKWSDLWQSNSMTANWFQTQTEALLQDLKLAIPRMNGFFAASKWQLSYGSDAVYAVAQCTETVSQSGCEFCLKLVYDNIDVCLPNTDGRGFDAGCFMRYSATPFFADNQTTDIKPYVGGGGGRSRNTKVIIGGVVAGLILVIPPALLLSYRLYRKPKKVQTKARKICEIKQHLQLVDKTMDPNEYDVEEVKKVLEIATICTQSQPSERPTLSEVVVLRRCLSSTSEPLLSNSNATASFTDFTGR</sequence>
<dbReference type="AlphaFoldDB" id="A0AAV1E6D2"/>
<keyword evidence="5" id="KW-0965">Cell junction</keyword>
<protein>
    <submittedName>
        <fullName evidence="12">OLC1v1015844C1</fullName>
    </submittedName>
</protein>